<reference evidence="1" key="1">
    <citation type="submission" date="2020-08" db="EMBL/GenBank/DDBJ databases">
        <title>Multicomponent nature underlies the extraordinary mechanical properties of spider dragline silk.</title>
        <authorList>
            <person name="Kono N."/>
            <person name="Nakamura H."/>
            <person name="Mori M."/>
            <person name="Yoshida Y."/>
            <person name="Ohtoshi R."/>
            <person name="Malay A.D."/>
            <person name="Moran D.A.P."/>
            <person name="Tomita M."/>
            <person name="Numata K."/>
            <person name="Arakawa K."/>
        </authorList>
    </citation>
    <scope>NUCLEOTIDE SEQUENCE</scope>
</reference>
<dbReference type="AlphaFoldDB" id="A0A8X6SC28"/>
<accession>A0A8X6SC28</accession>
<name>A0A8X6SC28_TRICX</name>
<protein>
    <submittedName>
        <fullName evidence="1">Transposable element Tcb2 transposase</fullName>
    </submittedName>
</protein>
<dbReference type="InterPro" id="IPR036397">
    <property type="entry name" value="RNaseH_sf"/>
</dbReference>
<keyword evidence="2" id="KW-1185">Reference proteome</keyword>
<dbReference type="EMBL" id="BMAU01021304">
    <property type="protein sequence ID" value="GFY11192.1"/>
    <property type="molecule type" value="Genomic_DNA"/>
</dbReference>
<evidence type="ECO:0000313" key="1">
    <source>
        <dbReference type="EMBL" id="GFY11192.1"/>
    </source>
</evidence>
<evidence type="ECO:0000313" key="2">
    <source>
        <dbReference type="Proteomes" id="UP000887159"/>
    </source>
</evidence>
<sequence>MDKKTSVPRDNCGIVTKLGMKKDIWDPVPITCANLDAPPPFIDATILELSHVLGNWTVAEWNQVVFSDESRFNLRSDDNRVRVWRPRGERLNPAFAFQRHTASTAGVIVWGVIAYKTRSFLELIRGTMTAQRYVHDILQPHVLPLMLPGAILNKTMLGLTRQGCHKTISGRLQLFLSLPDPQVCLQSSISDIIWDGELGILILNKLEASLEQIWNEMSQDII</sequence>
<gene>
    <name evidence="1" type="primary">X975_24350</name>
    <name evidence="1" type="ORF">TNCV_4471781</name>
</gene>
<organism evidence="1 2">
    <name type="scientific">Trichonephila clavipes</name>
    <name type="common">Golden silk orbweaver</name>
    <name type="synonym">Nephila clavipes</name>
    <dbReference type="NCBI Taxonomy" id="2585209"/>
    <lineage>
        <taxon>Eukaryota</taxon>
        <taxon>Metazoa</taxon>
        <taxon>Ecdysozoa</taxon>
        <taxon>Arthropoda</taxon>
        <taxon>Chelicerata</taxon>
        <taxon>Arachnida</taxon>
        <taxon>Araneae</taxon>
        <taxon>Araneomorphae</taxon>
        <taxon>Entelegynae</taxon>
        <taxon>Araneoidea</taxon>
        <taxon>Nephilidae</taxon>
        <taxon>Trichonephila</taxon>
    </lineage>
</organism>
<comment type="caution">
    <text evidence="1">The sequence shown here is derived from an EMBL/GenBank/DDBJ whole genome shotgun (WGS) entry which is preliminary data.</text>
</comment>
<dbReference type="Gene3D" id="3.30.420.10">
    <property type="entry name" value="Ribonuclease H-like superfamily/Ribonuclease H"/>
    <property type="match status" value="1"/>
</dbReference>
<proteinExistence type="predicted"/>
<dbReference type="Proteomes" id="UP000887159">
    <property type="component" value="Unassembled WGS sequence"/>
</dbReference>
<dbReference type="GO" id="GO:0003676">
    <property type="term" value="F:nucleic acid binding"/>
    <property type="evidence" value="ECO:0007669"/>
    <property type="project" value="InterPro"/>
</dbReference>